<dbReference type="InterPro" id="IPR003385">
    <property type="entry name" value="Glyco_hydro_77"/>
</dbReference>
<comment type="caution">
    <text evidence="11">The sequence shown here is derived from an EMBL/GenBank/DDBJ whole genome shotgun (WGS) entry which is preliminary data.</text>
</comment>
<evidence type="ECO:0000256" key="4">
    <source>
        <dbReference type="ARBA" id="ARBA00020295"/>
    </source>
</evidence>
<name>A0A420WX52_9GAMM</name>
<comment type="catalytic activity">
    <reaction evidence="1 10">
        <text>Transfers a segment of a (1-&gt;4)-alpha-D-glucan to a new position in an acceptor, which may be glucose or a (1-&gt;4)-alpha-D-glucan.</text>
        <dbReference type="EC" id="2.4.1.25"/>
    </reaction>
</comment>
<protein>
    <recommendedName>
        <fullName evidence="4 10">4-alpha-glucanotransferase</fullName>
        <ecNumber evidence="3 10">2.4.1.25</ecNumber>
    </recommendedName>
    <alternativeName>
        <fullName evidence="8 10">Amylomaltase</fullName>
    </alternativeName>
    <alternativeName>
        <fullName evidence="9 10">Disproportionating enzyme</fullName>
    </alternativeName>
</protein>
<dbReference type="GO" id="GO:0004134">
    <property type="term" value="F:4-alpha-glucanotransferase activity"/>
    <property type="evidence" value="ECO:0007669"/>
    <property type="project" value="UniProtKB-EC"/>
</dbReference>
<dbReference type="Pfam" id="PF02446">
    <property type="entry name" value="Glyco_hydro_77"/>
    <property type="match status" value="1"/>
</dbReference>
<accession>A0A420WX52</accession>
<keyword evidence="12" id="KW-1185">Reference proteome</keyword>
<evidence type="ECO:0000256" key="7">
    <source>
        <dbReference type="ARBA" id="ARBA00023277"/>
    </source>
</evidence>
<dbReference type="PANTHER" id="PTHR32438">
    <property type="entry name" value="4-ALPHA-GLUCANOTRANSFERASE DPE1, CHLOROPLASTIC/AMYLOPLASTIC"/>
    <property type="match status" value="1"/>
</dbReference>
<evidence type="ECO:0000256" key="5">
    <source>
        <dbReference type="ARBA" id="ARBA00022676"/>
    </source>
</evidence>
<evidence type="ECO:0000256" key="8">
    <source>
        <dbReference type="ARBA" id="ARBA00031423"/>
    </source>
</evidence>
<keyword evidence="6 10" id="KW-0808">Transferase</keyword>
<dbReference type="InterPro" id="IPR017853">
    <property type="entry name" value="GH"/>
</dbReference>
<sequence length="713" mass="77954">MSELTSPLHRLAEAAGVSIDWVDGSNTARRVSDDVLRAVLAGLGLPAGDEEEIATSRQRLIRLHQPEHPAQWPPLLTARLAQPVALPSAVPAGSRWVLTDENGGVREGELTAPGELSAPAQPGYYQLEIRPAAASGEEAVLYRGTLVVAPERAFGLADIDAMALPRERRYGLTVPVYGLRRQGDGGLGDTAALEQLVRRAAGSGVDSVAISPVHALFAHDAERISPYAPSSRLVYNALHAAPDQLLAETFTREAFELDRVRLEALELIDYPAVAAARWRWLRRVFERFSHARGAAEDHGLKADFARFRRSHGRMLEEHCCFEALCASFGDPAGWPAGHEHIERPKAQAFMRRQREEIAFHAFTQWLIDRGLARAQRTAVEAGMAIGLIADIAVGVSPQGSQAWSRPGETLTTLDVGAPPDEFNPHGQNWGVAGFSPLGLIREGFATFIETLRAGLRHAGGIRLDHTMGLSRLWLIPQGAAPTEGAYVSYPEEDLLRLVALESWRHRAIVIGEDLGTVAPDFRQRLNEWGILGMRVLWFERGDDGGFRSPADYTRDAVAMTSTHDLPTVAGWWQERDIDWRQHLGLIDEPAQERAGREEERQRLAAALGIATDAVPAEVVDGAIRLIARSASRLALIPLEDLLGEIEQANLPGTVNGHPNWCRRQPPEANRLASDAVQARLAMLRQIRNPGVDSATLERAYHASDPAPGPETPS</sequence>
<proteinExistence type="inferred from homology"/>
<keyword evidence="5 10" id="KW-0328">Glycosyltransferase</keyword>
<evidence type="ECO:0000256" key="9">
    <source>
        <dbReference type="ARBA" id="ARBA00031501"/>
    </source>
</evidence>
<dbReference type="AlphaFoldDB" id="A0A420WX52"/>
<comment type="similarity">
    <text evidence="2 10">Belongs to the disproportionating enzyme family.</text>
</comment>
<dbReference type="EC" id="2.4.1.25" evidence="3 10"/>
<dbReference type="EMBL" id="RBIN01000004">
    <property type="protein sequence ID" value="RKR04310.1"/>
    <property type="molecule type" value="Genomic_DNA"/>
</dbReference>
<organism evidence="11 12">
    <name type="scientific">Kushneria sinocarnis</name>
    <dbReference type="NCBI Taxonomy" id="595502"/>
    <lineage>
        <taxon>Bacteria</taxon>
        <taxon>Pseudomonadati</taxon>
        <taxon>Pseudomonadota</taxon>
        <taxon>Gammaproteobacteria</taxon>
        <taxon>Oceanospirillales</taxon>
        <taxon>Halomonadaceae</taxon>
        <taxon>Kushneria</taxon>
    </lineage>
</organism>
<evidence type="ECO:0000313" key="12">
    <source>
        <dbReference type="Proteomes" id="UP000281975"/>
    </source>
</evidence>
<dbReference type="GO" id="GO:0005975">
    <property type="term" value="P:carbohydrate metabolic process"/>
    <property type="evidence" value="ECO:0007669"/>
    <property type="project" value="InterPro"/>
</dbReference>
<evidence type="ECO:0000256" key="2">
    <source>
        <dbReference type="ARBA" id="ARBA00005684"/>
    </source>
</evidence>
<dbReference type="RefSeq" id="WP_121172479.1">
    <property type="nucleotide sequence ID" value="NZ_RBIN01000004.1"/>
</dbReference>
<dbReference type="SUPFAM" id="SSF51445">
    <property type="entry name" value="(Trans)glycosidases"/>
    <property type="match status" value="1"/>
</dbReference>
<dbReference type="PANTHER" id="PTHR32438:SF5">
    <property type="entry name" value="4-ALPHA-GLUCANOTRANSFERASE DPE1, CHLOROPLASTIC_AMYLOPLASTIC"/>
    <property type="match status" value="1"/>
</dbReference>
<dbReference type="OrthoDB" id="9763489at2"/>
<evidence type="ECO:0000256" key="1">
    <source>
        <dbReference type="ARBA" id="ARBA00000439"/>
    </source>
</evidence>
<evidence type="ECO:0000256" key="3">
    <source>
        <dbReference type="ARBA" id="ARBA00012560"/>
    </source>
</evidence>
<dbReference type="NCBIfam" id="TIGR00217">
    <property type="entry name" value="malQ"/>
    <property type="match status" value="1"/>
</dbReference>
<reference evidence="11 12" key="1">
    <citation type="submission" date="2018-10" db="EMBL/GenBank/DDBJ databases">
        <title>Genomic Encyclopedia of Type Strains, Phase IV (KMG-IV): sequencing the most valuable type-strain genomes for metagenomic binning, comparative biology and taxonomic classification.</title>
        <authorList>
            <person name="Goeker M."/>
        </authorList>
    </citation>
    <scope>NUCLEOTIDE SEQUENCE [LARGE SCALE GENOMIC DNA]</scope>
    <source>
        <strain evidence="11 12">DSM 23229</strain>
    </source>
</reference>
<gene>
    <name evidence="11" type="ORF">C7446_1515</name>
</gene>
<evidence type="ECO:0000256" key="10">
    <source>
        <dbReference type="RuleBase" id="RU361207"/>
    </source>
</evidence>
<keyword evidence="7 10" id="KW-0119">Carbohydrate metabolism</keyword>
<dbReference type="Proteomes" id="UP000281975">
    <property type="component" value="Unassembled WGS sequence"/>
</dbReference>
<evidence type="ECO:0000313" key="11">
    <source>
        <dbReference type="EMBL" id="RKR04310.1"/>
    </source>
</evidence>
<evidence type="ECO:0000256" key="6">
    <source>
        <dbReference type="ARBA" id="ARBA00022679"/>
    </source>
</evidence>
<dbReference type="Gene3D" id="3.20.20.80">
    <property type="entry name" value="Glycosidases"/>
    <property type="match status" value="1"/>
</dbReference>